<evidence type="ECO:0000313" key="6">
    <source>
        <dbReference type="Proteomes" id="UP000295680"/>
    </source>
</evidence>
<proteinExistence type="predicted"/>
<name>A0A4R2JXX1_9PSEU</name>
<dbReference type="RefSeq" id="WP_132113821.1">
    <property type="nucleotide sequence ID" value="NZ_SLWS01000002.1"/>
</dbReference>
<dbReference type="GO" id="GO:0012505">
    <property type="term" value="C:endomembrane system"/>
    <property type="evidence" value="ECO:0007669"/>
    <property type="project" value="UniProtKB-ARBA"/>
</dbReference>
<evidence type="ECO:0000256" key="2">
    <source>
        <dbReference type="ARBA" id="ARBA00023034"/>
    </source>
</evidence>
<dbReference type="AlphaFoldDB" id="A0A4R2JXX1"/>
<dbReference type="Proteomes" id="UP000295680">
    <property type="component" value="Unassembled WGS sequence"/>
</dbReference>
<dbReference type="EMBL" id="SLWS01000002">
    <property type="protein sequence ID" value="TCO62216.1"/>
    <property type="molecule type" value="Genomic_DNA"/>
</dbReference>
<evidence type="ECO:0000256" key="3">
    <source>
        <dbReference type="ARBA" id="ARBA00023121"/>
    </source>
</evidence>
<dbReference type="GO" id="GO:0070273">
    <property type="term" value="F:phosphatidylinositol-4-phosphate binding"/>
    <property type="evidence" value="ECO:0007669"/>
    <property type="project" value="InterPro"/>
</dbReference>
<dbReference type="GO" id="GO:0005737">
    <property type="term" value="C:cytoplasm"/>
    <property type="evidence" value="ECO:0007669"/>
    <property type="project" value="UniProtKB-ARBA"/>
</dbReference>
<dbReference type="InterPro" id="IPR038261">
    <property type="entry name" value="GPP34-like_sf"/>
</dbReference>
<keyword evidence="2" id="KW-0333">Golgi apparatus</keyword>
<accession>A0A4R2JXX1</accession>
<sequence>MFGTDTVATKFVLCTRTDTGKSTLAATAAGVGTAAALICDLLLTRQGRLHDGIVVTRPGARSSHPLTDLTLNRLTGRRSTSDCLHILGADAYSVVTDHLVDTGVLRFVRNGRWWASHPVVQPVDPNVAAAPAARLAVRLSRGQRMDLGDTVLVGLLAAIGIDHRLPVDDAHTARHHLARLLDTLPTPFSELFRETATAANARRTSPGRLL</sequence>
<dbReference type="Gene3D" id="1.10.3630.10">
    <property type="entry name" value="yeast vps74-n-term truncation variant domain like"/>
    <property type="match status" value="1"/>
</dbReference>
<comment type="subcellular location">
    <subcellularLocation>
        <location evidence="1">Golgi apparatus membrane</location>
        <topology evidence="1">Peripheral membrane protein</topology>
        <orientation evidence="1">Cytoplasmic side</orientation>
    </subcellularLocation>
</comment>
<evidence type="ECO:0000256" key="1">
    <source>
        <dbReference type="ARBA" id="ARBA00004255"/>
    </source>
</evidence>
<reference evidence="5 6" key="1">
    <citation type="submission" date="2019-03" db="EMBL/GenBank/DDBJ databases">
        <title>Genomic Encyclopedia of Type Strains, Phase IV (KMG-IV): sequencing the most valuable type-strain genomes for metagenomic binning, comparative biology and taxonomic classification.</title>
        <authorList>
            <person name="Goeker M."/>
        </authorList>
    </citation>
    <scope>NUCLEOTIDE SEQUENCE [LARGE SCALE GENOMIC DNA]</scope>
    <source>
        <strain evidence="5 6">DSM 45934</strain>
    </source>
</reference>
<dbReference type="Pfam" id="PF05719">
    <property type="entry name" value="GPP34"/>
    <property type="match status" value="1"/>
</dbReference>
<dbReference type="InterPro" id="IPR008628">
    <property type="entry name" value="GPP34-like"/>
</dbReference>
<evidence type="ECO:0000256" key="4">
    <source>
        <dbReference type="ARBA" id="ARBA00023136"/>
    </source>
</evidence>
<keyword evidence="6" id="KW-1185">Reference proteome</keyword>
<evidence type="ECO:0000313" key="5">
    <source>
        <dbReference type="EMBL" id="TCO62216.1"/>
    </source>
</evidence>
<comment type="caution">
    <text evidence="5">The sequence shown here is derived from an EMBL/GenBank/DDBJ whole genome shotgun (WGS) entry which is preliminary data.</text>
</comment>
<gene>
    <name evidence="5" type="ORF">EV192_102353</name>
</gene>
<keyword evidence="4" id="KW-0472">Membrane</keyword>
<protein>
    <submittedName>
        <fullName evidence="5">Golgi phosphoprotein 3 GPP34</fullName>
    </submittedName>
</protein>
<keyword evidence="3" id="KW-0446">Lipid-binding</keyword>
<organism evidence="5 6">
    <name type="scientific">Actinocrispum wychmicini</name>
    <dbReference type="NCBI Taxonomy" id="1213861"/>
    <lineage>
        <taxon>Bacteria</taxon>
        <taxon>Bacillati</taxon>
        <taxon>Actinomycetota</taxon>
        <taxon>Actinomycetes</taxon>
        <taxon>Pseudonocardiales</taxon>
        <taxon>Pseudonocardiaceae</taxon>
        <taxon>Actinocrispum</taxon>
    </lineage>
</organism>